<dbReference type="EMBL" id="KK122412">
    <property type="protein sequence ID" value="KFM82667.1"/>
    <property type="molecule type" value="Genomic_DNA"/>
</dbReference>
<dbReference type="PANTHER" id="PTHR33936:SF24">
    <property type="entry name" value="C2H2-TYPE DOMAIN-CONTAINING PROTEIN"/>
    <property type="match status" value="1"/>
</dbReference>
<feature type="domain" description="SWIM-type" evidence="3">
    <location>
        <begin position="586"/>
        <end position="618"/>
    </location>
</feature>
<evidence type="ECO:0000313" key="5">
    <source>
        <dbReference type="Proteomes" id="UP000054359"/>
    </source>
</evidence>
<feature type="domain" description="C2H2-type" evidence="2">
    <location>
        <begin position="5"/>
        <end position="28"/>
    </location>
</feature>
<dbReference type="Proteomes" id="UP000054359">
    <property type="component" value="Unassembled WGS sequence"/>
</dbReference>
<keyword evidence="5" id="KW-1185">Reference proteome</keyword>
<keyword evidence="1" id="KW-0862">Zinc</keyword>
<evidence type="ECO:0000259" key="3">
    <source>
        <dbReference type="PROSITE" id="PS50966"/>
    </source>
</evidence>
<dbReference type="PANTHER" id="PTHR33936">
    <property type="entry name" value="PROTEIN CBG17840"/>
    <property type="match status" value="1"/>
</dbReference>
<keyword evidence="1" id="KW-0479">Metal-binding</keyword>
<proteinExistence type="predicted"/>
<evidence type="ECO:0000313" key="4">
    <source>
        <dbReference type="EMBL" id="KFM82667.1"/>
    </source>
</evidence>
<dbReference type="InterPro" id="IPR052797">
    <property type="entry name" value="RegFact_GeneExpr_CellDeath"/>
</dbReference>
<protein>
    <recommendedName>
        <fullName evidence="6">SWIM-type domain-containing protein</fullName>
    </recommendedName>
</protein>
<dbReference type="InterPro" id="IPR007527">
    <property type="entry name" value="Znf_SWIM"/>
</dbReference>
<sequence>MDDKKGCSLCGKEFTFMQNLRRHMHKLHNVVQRNNCGKLHCPKCDIVVPTHKHLREHLAGAHIIEIEKEEKFFESVEEFKAWKTFVEKCNSDRYIRLSSSKRIKSGSKEYYYCHRSGVHESKATGKKMIKIQGSNKVGTTCPASMVVTEYDAHPGQVWVTFWKTHVGHDHKRSRAFLAENERDFIAKKLAMGVSFDNVLDEMINGEAEINSEALHPIDNPDLHSMKRFLSNCSNYHPDDIASVEFLIQELELSSEMATLYYKPQGEVDETGHFEIDDFMIILISSFQFKMVATFYSETFCIDAVIGKNRYDYQAVTVLTVDENAIGYPFATCITNRTDVKAMARFFEKVRDSLSEDLECSVLLTADIPAIINAWSTVMGEPKHHLLSSWHLIKALQKHLRKIKIPQYRTPVFQYLQVLIHEPNIECFEKLLICFENDLKENPSTSLYYDYFQRNYFKRVKQWALCYRVELGIKTNKHFEAFHEILRYIYIDGKKNHRLDNYLKALLKLTRDKLFDRRSMSLKNKPTQIKHEMQENHAKGRLIAKSKVTNVSEGSYRVASEQQLNYSYLVTKENVDHLTCDLTCAACKICIHMYSCTCIDYLVKFTICKHIHACIISTWPDVVVSESCDDTFYEVNDVSDVTVQLNGKDISTMSPIINLAGEIIVSSNAVTEITEDSYNKAIEHLKIANNILKNAISGTQQIQSVVVPSVSEIPDSTGEIEIACKNFLMYDH</sequence>
<dbReference type="SMART" id="SM00355">
    <property type="entry name" value="ZnF_C2H2"/>
    <property type="match status" value="2"/>
</dbReference>
<reference evidence="4 5" key="1">
    <citation type="submission" date="2013-11" db="EMBL/GenBank/DDBJ databases">
        <title>Genome sequencing of Stegodyphus mimosarum.</title>
        <authorList>
            <person name="Bechsgaard J."/>
        </authorList>
    </citation>
    <scope>NUCLEOTIDE SEQUENCE [LARGE SCALE GENOMIC DNA]</scope>
</reference>
<dbReference type="OMA" id="NICIHEY"/>
<dbReference type="GO" id="GO:0008270">
    <property type="term" value="F:zinc ion binding"/>
    <property type="evidence" value="ECO:0007669"/>
    <property type="project" value="UniProtKB-KW"/>
</dbReference>
<dbReference type="OrthoDB" id="10031901at2759"/>
<keyword evidence="1" id="KW-0863">Zinc-finger</keyword>
<dbReference type="AlphaFoldDB" id="A0A087UZ78"/>
<organism evidence="4 5">
    <name type="scientific">Stegodyphus mimosarum</name>
    <name type="common">African social velvet spider</name>
    <dbReference type="NCBI Taxonomy" id="407821"/>
    <lineage>
        <taxon>Eukaryota</taxon>
        <taxon>Metazoa</taxon>
        <taxon>Ecdysozoa</taxon>
        <taxon>Arthropoda</taxon>
        <taxon>Chelicerata</taxon>
        <taxon>Arachnida</taxon>
        <taxon>Araneae</taxon>
        <taxon>Araneomorphae</taxon>
        <taxon>Entelegynae</taxon>
        <taxon>Eresoidea</taxon>
        <taxon>Eresidae</taxon>
        <taxon>Stegodyphus</taxon>
    </lineage>
</organism>
<name>A0A087UZ78_STEMI</name>
<dbReference type="PROSITE" id="PS50966">
    <property type="entry name" value="ZF_SWIM"/>
    <property type="match status" value="1"/>
</dbReference>
<evidence type="ECO:0008006" key="6">
    <source>
        <dbReference type="Google" id="ProtNLM"/>
    </source>
</evidence>
<gene>
    <name evidence="4" type="ORF">X975_19121</name>
</gene>
<dbReference type="InterPro" id="IPR013087">
    <property type="entry name" value="Znf_C2H2_type"/>
</dbReference>
<dbReference type="PROSITE" id="PS00028">
    <property type="entry name" value="ZINC_FINGER_C2H2_1"/>
    <property type="match status" value="2"/>
</dbReference>
<accession>A0A087UZ78</accession>
<dbReference type="STRING" id="407821.A0A087UZ78"/>
<dbReference type="PROSITE" id="PS50157">
    <property type="entry name" value="ZINC_FINGER_C2H2_2"/>
    <property type="match status" value="1"/>
</dbReference>
<evidence type="ECO:0000256" key="1">
    <source>
        <dbReference type="PROSITE-ProRule" id="PRU00042"/>
    </source>
</evidence>
<dbReference type="Gene3D" id="3.30.160.60">
    <property type="entry name" value="Classic Zinc Finger"/>
    <property type="match status" value="1"/>
</dbReference>
<feature type="non-terminal residue" evidence="4">
    <location>
        <position position="731"/>
    </location>
</feature>
<evidence type="ECO:0000259" key="2">
    <source>
        <dbReference type="PROSITE" id="PS50157"/>
    </source>
</evidence>